<evidence type="ECO:0000313" key="1">
    <source>
        <dbReference type="EMBL" id="KAI9181576.1"/>
    </source>
</evidence>
<dbReference type="PANTHER" id="PTHR14939">
    <property type="entry name" value="F-BOX ONLY PROTEIN 22"/>
    <property type="match status" value="1"/>
</dbReference>
<dbReference type="EMBL" id="JAJSOW010000101">
    <property type="protein sequence ID" value="KAI9181576.1"/>
    <property type="molecule type" value="Genomic_DNA"/>
</dbReference>
<dbReference type="Proteomes" id="UP001064489">
    <property type="component" value="Chromosome 4"/>
</dbReference>
<accession>A0AAD5IZR5</accession>
<dbReference type="GO" id="GO:0000209">
    <property type="term" value="P:protein polyubiquitination"/>
    <property type="evidence" value="ECO:0007669"/>
    <property type="project" value="TreeGrafter"/>
</dbReference>
<dbReference type="PANTHER" id="PTHR14939:SF8">
    <property type="entry name" value="FIST C-DOMAIN DOMAIN-CONTAINING PROTEIN"/>
    <property type="match status" value="1"/>
</dbReference>
<reference evidence="1" key="2">
    <citation type="submission" date="2023-02" db="EMBL/GenBank/DDBJ databases">
        <authorList>
            <person name="Swenson N.G."/>
            <person name="Wegrzyn J.L."/>
            <person name="Mcevoy S.L."/>
        </authorList>
    </citation>
    <scope>NUCLEOTIDE SEQUENCE</scope>
    <source>
        <strain evidence="1">91603</strain>
        <tissue evidence="1">Leaf</tissue>
    </source>
</reference>
<keyword evidence="2" id="KW-1185">Reference proteome</keyword>
<sequence length="353" mass="38763">MTISRPFFNLLAPINPMQSLPSKTMTLVPTRPITISPPATKTATILTTITTAKTAVFGSPVALATHWYCLGCACWLDFFALAVFSSSSSSATIGQDGRENLLRGRFAPVFVYIHIPYTEPIFYSYESVPTIVASESHDSLTGIIIRTMQITRKLGSQIPIITSAVDEMIGINARTGEVKEDYCVYLKPVLVLMDNNMPMETVVVGDASASFLFNSGNYFQNYQANLYSIDAVTLVFAKDSSSDVGGQIQFQLRQANGLLPFGPQLKMIGNLFKTFVQQRLLTIILVSILGSRTRINRNSQLGSRSYVAFYKKAIREAGNYGFVVDGVGIKPSGPFVFYHTDAITAFSSMNHAY</sequence>
<gene>
    <name evidence="1" type="ORF">LWI28_016300</name>
</gene>
<comment type="caution">
    <text evidence="1">The sequence shown here is derived from an EMBL/GenBank/DDBJ whole genome shotgun (WGS) entry which is preliminary data.</text>
</comment>
<reference evidence="1" key="1">
    <citation type="journal article" date="2022" name="Plant J.">
        <title>Strategies of tolerance reflected in two North American maple genomes.</title>
        <authorList>
            <person name="McEvoy S.L."/>
            <person name="Sezen U.U."/>
            <person name="Trouern-Trend A."/>
            <person name="McMahon S.M."/>
            <person name="Schaberg P.G."/>
            <person name="Yang J."/>
            <person name="Wegrzyn J.L."/>
            <person name="Swenson N.G."/>
        </authorList>
    </citation>
    <scope>NUCLEOTIDE SEQUENCE</scope>
    <source>
        <strain evidence="1">91603</strain>
    </source>
</reference>
<name>A0AAD5IZR5_ACENE</name>
<evidence type="ECO:0000313" key="2">
    <source>
        <dbReference type="Proteomes" id="UP001064489"/>
    </source>
</evidence>
<dbReference type="GO" id="GO:0032436">
    <property type="term" value="P:positive regulation of proteasomal ubiquitin-dependent protein catabolic process"/>
    <property type="evidence" value="ECO:0007669"/>
    <property type="project" value="TreeGrafter"/>
</dbReference>
<dbReference type="AlphaFoldDB" id="A0AAD5IZR5"/>
<protein>
    <submittedName>
        <fullName evidence="1">Uncharacterized protein</fullName>
    </submittedName>
</protein>
<proteinExistence type="predicted"/>
<organism evidence="1 2">
    <name type="scientific">Acer negundo</name>
    <name type="common">Box elder</name>
    <dbReference type="NCBI Taxonomy" id="4023"/>
    <lineage>
        <taxon>Eukaryota</taxon>
        <taxon>Viridiplantae</taxon>
        <taxon>Streptophyta</taxon>
        <taxon>Embryophyta</taxon>
        <taxon>Tracheophyta</taxon>
        <taxon>Spermatophyta</taxon>
        <taxon>Magnoliopsida</taxon>
        <taxon>eudicotyledons</taxon>
        <taxon>Gunneridae</taxon>
        <taxon>Pentapetalae</taxon>
        <taxon>rosids</taxon>
        <taxon>malvids</taxon>
        <taxon>Sapindales</taxon>
        <taxon>Sapindaceae</taxon>
        <taxon>Hippocastanoideae</taxon>
        <taxon>Acereae</taxon>
        <taxon>Acer</taxon>
    </lineage>
</organism>